<gene>
    <name evidence="33" type="ORF">HPB52_001937</name>
</gene>
<dbReference type="GO" id="GO:0005886">
    <property type="term" value="C:plasma membrane"/>
    <property type="evidence" value="ECO:0007669"/>
    <property type="project" value="UniProtKB-SubCell"/>
</dbReference>
<evidence type="ECO:0000256" key="13">
    <source>
        <dbReference type="ARBA" id="ARBA00023098"/>
    </source>
</evidence>
<keyword evidence="16" id="KW-0325">Glycoprotein</keyword>
<keyword evidence="11" id="KW-0862">Zinc</keyword>
<evidence type="ECO:0000256" key="27">
    <source>
        <dbReference type="ARBA" id="ARBA00048209"/>
    </source>
</evidence>
<evidence type="ECO:0000256" key="24">
    <source>
        <dbReference type="ARBA" id="ARBA00047494"/>
    </source>
</evidence>
<comment type="catalytic activity">
    <reaction evidence="22">
        <text>1-(9Z-octadecenoyl)-sn-glycero-3-phosphocholine + H2O = 1-(9Z-octadecenoyl)-sn-glycerol + phosphocholine + H(+)</text>
        <dbReference type="Rhea" id="RHEA:41091"/>
        <dbReference type="ChEBI" id="CHEBI:15377"/>
        <dbReference type="ChEBI" id="CHEBI:15378"/>
        <dbReference type="ChEBI" id="CHEBI:28610"/>
        <dbReference type="ChEBI" id="CHEBI:75757"/>
        <dbReference type="ChEBI" id="CHEBI:295975"/>
    </reaction>
    <physiologicalReaction direction="left-to-right" evidence="22">
        <dbReference type="Rhea" id="RHEA:41092"/>
    </physiologicalReaction>
</comment>
<evidence type="ECO:0000313" key="34">
    <source>
        <dbReference type="Proteomes" id="UP000821837"/>
    </source>
</evidence>
<evidence type="ECO:0000256" key="11">
    <source>
        <dbReference type="ARBA" id="ARBA00022833"/>
    </source>
</evidence>
<evidence type="ECO:0000256" key="26">
    <source>
        <dbReference type="ARBA" id="ARBA00047779"/>
    </source>
</evidence>
<comment type="catalytic activity">
    <reaction evidence="21">
        <text>1-dodecanoyl-sn-glycero-3-phosphocholine + H2O = 1-dodecanoyl-sn-glycerol + phosphocholine + H(+)</text>
        <dbReference type="Rhea" id="RHEA:41127"/>
        <dbReference type="ChEBI" id="CHEBI:15377"/>
        <dbReference type="ChEBI" id="CHEBI:15378"/>
        <dbReference type="ChEBI" id="CHEBI:74966"/>
        <dbReference type="ChEBI" id="CHEBI:75529"/>
        <dbReference type="ChEBI" id="CHEBI:295975"/>
    </reaction>
    <physiologicalReaction direction="left-to-right" evidence="21">
        <dbReference type="Rhea" id="RHEA:41128"/>
    </physiologicalReaction>
</comment>
<comment type="catalytic activity">
    <reaction evidence="31">
        <text>1-(5Z,8Z,11Z,14Z-eicosatetraenoyl)-sn-glycero-3-phosphocholine + H2O = 1-(5Z,8Z,11Z,14Z-eicosatetraenoyl)-sn-glycerol + phosphocholine + H(+)</text>
        <dbReference type="Rhea" id="RHEA:41003"/>
        <dbReference type="ChEBI" id="CHEBI:15377"/>
        <dbReference type="ChEBI" id="CHEBI:15378"/>
        <dbReference type="ChEBI" id="CHEBI:34071"/>
        <dbReference type="ChEBI" id="CHEBI:74344"/>
        <dbReference type="ChEBI" id="CHEBI:295975"/>
    </reaction>
    <physiologicalReaction direction="left-to-right" evidence="31">
        <dbReference type="Rhea" id="RHEA:41004"/>
    </physiologicalReaction>
</comment>
<dbReference type="Pfam" id="PF01663">
    <property type="entry name" value="Phosphodiest"/>
    <property type="match status" value="2"/>
</dbReference>
<evidence type="ECO:0000256" key="32">
    <source>
        <dbReference type="SAM" id="SignalP"/>
    </source>
</evidence>
<protein>
    <recommendedName>
        <fullName evidence="4">glycerophosphocholine cholinephosphodiesterase</fullName>
        <ecNumber evidence="4">3.1.4.38</ecNumber>
    </recommendedName>
    <alternativeName>
        <fullName evidence="19">Choline-specific glycerophosphodiester phosphodiesterase</fullName>
    </alternativeName>
    <alternativeName>
        <fullName evidence="18">Ectonucleotide pyrophosphatase/phosphodiesterase family member 6</fullName>
    </alternativeName>
</protein>
<evidence type="ECO:0000256" key="15">
    <source>
        <dbReference type="ARBA" id="ARBA00023157"/>
    </source>
</evidence>
<comment type="function">
    <text evidence="20">Choline-specific glycerophosphodiesterase that hydrolyzes glycerophosphocholine (GPC) and lysophosphatidylcholine (LPC) and contributes to supplying choline to the cells. Has a preference for LPC with short (12:0 and 14:0) or polyunsaturated (18:2 and 20:4) fatty acids. In vitro, hydrolyzes only choline-containing lysophospholipids, such as sphingosylphosphorylcholine (SPC), platelet-activating factor (PAF) and lysoPAF, but not other lysophospholipids.</text>
</comment>
<dbReference type="GO" id="GO:0047390">
    <property type="term" value="F:glycerophosphocholine cholinephosphodiesterase activity"/>
    <property type="evidence" value="ECO:0007669"/>
    <property type="project" value="UniProtKB-EC"/>
</dbReference>
<dbReference type="VEuPathDB" id="VectorBase:RSAN_044761"/>
<dbReference type="PANTHER" id="PTHR10151">
    <property type="entry name" value="ECTONUCLEOTIDE PYROPHOSPHATASE/PHOSPHODIESTERASE"/>
    <property type="match status" value="1"/>
</dbReference>
<keyword evidence="6" id="KW-0597">Phosphoprotein</keyword>
<keyword evidence="17" id="KW-0449">Lipoprotein</keyword>
<feature type="chain" id="PRO_5039653647" description="glycerophosphocholine cholinephosphodiesterase" evidence="32">
    <location>
        <begin position="38"/>
        <end position="511"/>
    </location>
</feature>
<evidence type="ECO:0000256" key="14">
    <source>
        <dbReference type="ARBA" id="ARBA00023136"/>
    </source>
</evidence>
<evidence type="ECO:0000256" key="4">
    <source>
        <dbReference type="ARBA" id="ARBA00012318"/>
    </source>
</evidence>
<dbReference type="Proteomes" id="UP000821837">
    <property type="component" value="Chromosome 5"/>
</dbReference>
<reference evidence="33" key="2">
    <citation type="submission" date="2021-09" db="EMBL/GenBank/DDBJ databases">
        <authorList>
            <person name="Jia N."/>
            <person name="Wang J."/>
            <person name="Shi W."/>
            <person name="Du L."/>
            <person name="Sun Y."/>
            <person name="Zhan W."/>
            <person name="Jiang J."/>
            <person name="Wang Q."/>
            <person name="Zhang B."/>
            <person name="Ji P."/>
            <person name="Sakyi L.B."/>
            <person name="Cui X."/>
            <person name="Yuan T."/>
            <person name="Jiang B."/>
            <person name="Yang W."/>
            <person name="Lam T.T.-Y."/>
            <person name="Chang Q."/>
            <person name="Ding S."/>
            <person name="Wang X."/>
            <person name="Zhu J."/>
            <person name="Ruan X."/>
            <person name="Zhao L."/>
            <person name="Wei J."/>
            <person name="Que T."/>
            <person name="Du C."/>
            <person name="Cheng J."/>
            <person name="Dai P."/>
            <person name="Han X."/>
            <person name="Huang E."/>
            <person name="Gao Y."/>
            <person name="Liu J."/>
            <person name="Shao H."/>
            <person name="Ye R."/>
            <person name="Li L."/>
            <person name="Wei W."/>
            <person name="Wang X."/>
            <person name="Wang C."/>
            <person name="Huo Q."/>
            <person name="Li W."/>
            <person name="Guo W."/>
            <person name="Chen H."/>
            <person name="Chen S."/>
            <person name="Zhou L."/>
            <person name="Zhou L."/>
            <person name="Ni X."/>
            <person name="Tian J."/>
            <person name="Zhou Y."/>
            <person name="Sheng Y."/>
            <person name="Liu T."/>
            <person name="Pan Y."/>
            <person name="Xia L."/>
            <person name="Li J."/>
            <person name="Zhao F."/>
            <person name="Cao W."/>
        </authorList>
    </citation>
    <scope>NUCLEOTIDE SEQUENCE</scope>
    <source>
        <strain evidence="33">Rsan-2018</strain>
        <tissue evidence="33">Larvae</tissue>
    </source>
</reference>
<evidence type="ECO:0000256" key="18">
    <source>
        <dbReference type="ARBA" id="ARBA00031167"/>
    </source>
</evidence>
<dbReference type="PANTHER" id="PTHR10151:SF66">
    <property type="entry name" value="GLYCEROPHOSPHOCHOLINE CHOLINEPHOSPHODIESTERASE ENPP6"/>
    <property type="match status" value="1"/>
</dbReference>
<evidence type="ECO:0000256" key="16">
    <source>
        <dbReference type="ARBA" id="ARBA00023180"/>
    </source>
</evidence>
<evidence type="ECO:0000256" key="8">
    <source>
        <dbReference type="ARBA" id="ARBA00022723"/>
    </source>
</evidence>
<comment type="caution">
    <text evidence="33">The sequence shown here is derived from an EMBL/GenBank/DDBJ whole genome shotgun (WGS) entry which is preliminary data.</text>
</comment>
<evidence type="ECO:0000256" key="2">
    <source>
        <dbReference type="ARBA" id="ARBA00004609"/>
    </source>
</evidence>
<evidence type="ECO:0000256" key="28">
    <source>
        <dbReference type="ARBA" id="ARBA00048234"/>
    </source>
</evidence>
<comment type="subcellular location">
    <subcellularLocation>
        <location evidence="2">Cell membrane</location>
        <topology evidence="2">Lipid-anchor</topology>
        <topology evidence="2">GPI-anchor</topology>
    </subcellularLocation>
</comment>
<dbReference type="InterPro" id="IPR017850">
    <property type="entry name" value="Alkaline_phosphatase_core_sf"/>
</dbReference>
<reference evidence="33" key="1">
    <citation type="journal article" date="2020" name="Cell">
        <title>Large-Scale Comparative Analyses of Tick Genomes Elucidate Their Genetic Diversity and Vector Capacities.</title>
        <authorList>
            <consortium name="Tick Genome and Microbiome Consortium (TIGMIC)"/>
            <person name="Jia N."/>
            <person name="Wang J."/>
            <person name="Shi W."/>
            <person name="Du L."/>
            <person name="Sun Y."/>
            <person name="Zhan W."/>
            <person name="Jiang J.F."/>
            <person name="Wang Q."/>
            <person name="Zhang B."/>
            <person name="Ji P."/>
            <person name="Bell-Sakyi L."/>
            <person name="Cui X.M."/>
            <person name="Yuan T.T."/>
            <person name="Jiang B.G."/>
            <person name="Yang W.F."/>
            <person name="Lam T.T."/>
            <person name="Chang Q.C."/>
            <person name="Ding S.J."/>
            <person name="Wang X.J."/>
            <person name="Zhu J.G."/>
            <person name="Ruan X.D."/>
            <person name="Zhao L."/>
            <person name="Wei J.T."/>
            <person name="Ye R.Z."/>
            <person name="Que T.C."/>
            <person name="Du C.H."/>
            <person name="Zhou Y.H."/>
            <person name="Cheng J.X."/>
            <person name="Dai P.F."/>
            <person name="Guo W.B."/>
            <person name="Han X.H."/>
            <person name="Huang E.J."/>
            <person name="Li L.F."/>
            <person name="Wei W."/>
            <person name="Gao Y.C."/>
            <person name="Liu J.Z."/>
            <person name="Shao H.Z."/>
            <person name="Wang X."/>
            <person name="Wang C.C."/>
            <person name="Yang T.C."/>
            <person name="Huo Q.B."/>
            <person name="Li W."/>
            <person name="Chen H.Y."/>
            <person name="Chen S.E."/>
            <person name="Zhou L.G."/>
            <person name="Ni X.B."/>
            <person name="Tian J.H."/>
            <person name="Sheng Y."/>
            <person name="Liu T."/>
            <person name="Pan Y.S."/>
            <person name="Xia L.Y."/>
            <person name="Li J."/>
            <person name="Zhao F."/>
            <person name="Cao W.C."/>
        </authorList>
    </citation>
    <scope>NUCLEOTIDE SEQUENCE</scope>
    <source>
        <strain evidence="33">Rsan-2018</strain>
    </source>
</reference>
<evidence type="ECO:0000256" key="3">
    <source>
        <dbReference type="ARBA" id="ARBA00010594"/>
    </source>
</evidence>
<evidence type="ECO:0000256" key="9">
    <source>
        <dbReference type="ARBA" id="ARBA00022729"/>
    </source>
</evidence>
<comment type="catalytic activity">
    <reaction evidence="27">
        <text>1-hexadecanoyl-sn-glycero-3-phosphocholine + H2O = 1-hexadecanoyl-sn-glycerol + phosphocholine + H(+)</text>
        <dbReference type="Rhea" id="RHEA:41119"/>
        <dbReference type="ChEBI" id="CHEBI:15377"/>
        <dbReference type="ChEBI" id="CHEBI:15378"/>
        <dbReference type="ChEBI" id="CHEBI:72998"/>
        <dbReference type="ChEBI" id="CHEBI:75542"/>
        <dbReference type="ChEBI" id="CHEBI:295975"/>
    </reaction>
    <physiologicalReaction direction="left-to-right" evidence="27">
        <dbReference type="Rhea" id="RHEA:41120"/>
    </physiologicalReaction>
</comment>
<comment type="catalytic activity">
    <reaction evidence="25">
        <text>a 1-acyl-sn-glycero-3-phosphocholine + H2O = a 1-acyl-sn-glycerol + phosphocholine + H(+)</text>
        <dbReference type="Rhea" id="RHEA:44720"/>
        <dbReference type="ChEBI" id="CHEBI:15377"/>
        <dbReference type="ChEBI" id="CHEBI:15378"/>
        <dbReference type="ChEBI" id="CHEBI:58168"/>
        <dbReference type="ChEBI" id="CHEBI:64683"/>
        <dbReference type="ChEBI" id="CHEBI:295975"/>
    </reaction>
    <physiologicalReaction direction="left-to-right" evidence="25">
        <dbReference type="Rhea" id="RHEA:44721"/>
    </physiologicalReaction>
</comment>
<dbReference type="Gene3D" id="3.40.720.10">
    <property type="entry name" value="Alkaline Phosphatase, subunit A"/>
    <property type="match status" value="1"/>
</dbReference>
<keyword evidence="14" id="KW-0472">Membrane</keyword>
<keyword evidence="12" id="KW-0442">Lipid degradation</keyword>
<evidence type="ECO:0000256" key="19">
    <source>
        <dbReference type="ARBA" id="ARBA00032556"/>
    </source>
</evidence>
<evidence type="ECO:0000256" key="6">
    <source>
        <dbReference type="ARBA" id="ARBA00022553"/>
    </source>
</evidence>
<keyword evidence="34" id="KW-1185">Reference proteome</keyword>
<dbReference type="GO" id="GO:0046872">
    <property type="term" value="F:metal ion binding"/>
    <property type="evidence" value="ECO:0007669"/>
    <property type="project" value="UniProtKB-KW"/>
</dbReference>
<comment type="catalytic activity">
    <reaction evidence="30">
        <text>1-(9Z,12Z)-octadecadienoyl-sn-glycero-3-phosphocholine + H2O = 1-(9Z,12Z-octadecadienoyl)-sn-glycerol + phosphocholine + H(+)</text>
        <dbReference type="Rhea" id="RHEA:41115"/>
        <dbReference type="ChEBI" id="CHEBI:15377"/>
        <dbReference type="ChEBI" id="CHEBI:15378"/>
        <dbReference type="ChEBI" id="CHEBI:28733"/>
        <dbReference type="ChEBI" id="CHEBI:75561"/>
        <dbReference type="ChEBI" id="CHEBI:295975"/>
    </reaction>
    <physiologicalReaction direction="left-to-right" evidence="30">
        <dbReference type="Rhea" id="RHEA:41116"/>
    </physiologicalReaction>
</comment>
<evidence type="ECO:0000256" key="17">
    <source>
        <dbReference type="ARBA" id="ARBA00023288"/>
    </source>
</evidence>
<dbReference type="GO" id="GO:0016042">
    <property type="term" value="P:lipid catabolic process"/>
    <property type="evidence" value="ECO:0007669"/>
    <property type="project" value="UniProtKB-KW"/>
</dbReference>
<keyword evidence="13" id="KW-0443">Lipid metabolism</keyword>
<dbReference type="GO" id="GO:0098552">
    <property type="term" value="C:side of membrane"/>
    <property type="evidence" value="ECO:0007669"/>
    <property type="project" value="UniProtKB-KW"/>
</dbReference>
<keyword evidence="5" id="KW-1003">Cell membrane</keyword>
<comment type="catalytic activity">
    <reaction evidence="28">
        <text>sphing-4-enine-phosphocholine + H2O = sphing-4-enine + phosphocholine + H(+)</text>
        <dbReference type="Rhea" id="RHEA:41095"/>
        <dbReference type="ChEBI" id="CHEBI:15377"/>
        <dbReference type="ChEBI" id="CHEBI:15378"/>
        <dbReference type="ChEBI" id="CHEBI:57756"/>
        <dbReference type="ChEBI" id="CHEBI:58906"/>
        <dbReference type="ChEBI" id="CHEBI:295975"/>
    </reaction>
    <physiologicalReaction direction="left-to-right" evidence="28">
        <dbReference type="Rhea" id="RHEA:41096"/>
    </physiologicalReaction>
</comment>
<keyword evidence="15" id="KW-1015">Disulfide bond</keyword>
<keyword evidence="7" id="KW-0336">GPI-anchor</keyword>
<keyword evidence="10" id="KW-0378">Hydrolase</keyword>
<name>A0A9D4SVC9_RHISA</name>
<accession>A0A9D4SVC9</accession>
<dbReference type="EMBL" id="JABSTV010001251">
    <property type="protein sequence ID" value="KAH7950811.1"/>
    <property type="molecule type" value="Genomic_DNA"/>
</dbReference>
<evidence type="ECO:0000313" key="33">
    <source>
        <dbReference type="EMBL" id="KAH7950811.1"/>
    </source>
</evidence>
<evidence type="ECO:0000256" key="22">
    <source>
        <dbReference type="ARBA" id="ARBA00047322"/>
    </source>
</evidence>
<evidence type="ECO:0000256" key="5">
    <source>
        <dbReference type="ARBA" id="ARBA00022475"/>
    </source>
</evidence>
<evidence type="ECO:0000256" key="20">
    <source>
        <dbReference type="ARBA" id="ARBA00046203"/>
    </source>
</evidence>
<evidence type="ECO:0000256" key="12">
    <source>
        <dbReference type="ARBA" id="ARBA00022963"/>
    </source>
</evidence>
<evidence type="ECO:0000256" key="31">
    <source>
        <dbReference type="ARBA" id="ARBA00049320"/>
    </source>
</evidence>
<evidence type="ECO:0000256" key="7">
    <source>
        <dbReference type="ARBA" id="ARBA00022622"/>
    </source>
</evidence>
<comment type="catalytic activity">
    <reaction evidence="29">
        <text>sn-glycerol 3-phosphocholine + H2O = phosphocholine + glycerol + H(+)</text>
        <dbReference type="Rhea" id="RHEA:19545"/>
        <dbReference type="ChEBI" id="CHEBI:15377"/>
        <dbReference type="ChEBI" id="CHEBI:15378"/>
        <dbReference type="ChEBI" id="CHEBI:16870"/>
        <dbReference type="ChEBI" id="CHEBI:17754"/>
        <dbReference type="ChEBI" id="CHEBI:295975"/>
        <dbReference type="EC" id="3.1.4.38"/>
    </reaction>
    <physiologicalReaction direction="left-to-right" evidence="29">
        <dbReference type="Rhea" id="RHEA:19546"/>
    </physiologicalReaction>
</comment>
<dbReference type="InterPro" id="IPR002591">
    <property type="entry name" value="Phosphodiest/P_Trfase"/>
</dbReference>
<comment type="similarity">
    <text evidence="3">Belongs to the nucleotide pyrophosphatase/phosphodiesterase family.</text>
</comment>
<evidence type="ECO:0000256" key="30">
    <source>
        <dbReference type="ARBA" id="ARBA00049092"/>
    </source>
</evidence>
<organism evidence="33 34">
    <name type="scientific">Rhipicephalus sanguineus</name>
    <name type="common">Brown dog tick</name>
    <name type="synonym">Ixodes sanguineus</name>
    <dbReference type="NCBI Taxonomy" id="34632"/>
    <lineage>
        <taxon>Eukaryota</taxon>
        <taxon>Metazoa</taxon>
        <taxon>Ecdysozoa</taxon>
        <taxon>Arthropoda</taxon>
        <taxon>Chelicerata</taxon>
        <taxon>Arachnida</taxon>
        <taxon>Acari</taxon>
        <taxon>Parasitiformes</taxon>
        <taxon>Ixodida</taxon>
        <taxon>Ixodoidea</taxon>
        <taxon>Ixodidae</taxon>
        <taxon>Rhipicephalinae</taxon>
        <taxon>Rhipicephalus</taxon>
        <taxon>Rhipicephalus</taxon>
    </lineage>
</organism>
<evidence type="ECO:0000256" key="10">
    <source>
        <dbReference type="ARBA" id="ARBA00022801"/>
    </source>
</evidence>
<evidence type="ECO:0000256" key="25">
    <source>
        <dbReference type="ARBA" id="ARBA00047600"/>
    </source>
</evidence>
<evidence type="ECO:0000256" key="23">
    <source>
        <dbReference type="ARBA" id="ARBA00047482"/>
    </source>
</evidence>
<dbReference type="SUPFAM" id="SSF53649">
    <property type="entry name" value="Alkaline phosphatase-like"/>
    <property type="match status" value="2"/>
</dbReference>
<dbReference type="AlphaFoldDB" id="A0A9D4SVC9"/>
<dbReference type="EC" id="3.1.4.38" evidence="4"/>
<feature type="signal peptide" evidence="32">
    <location>
        <begin position="1"/>
        <end position="37"/>
    </location>
</feature>
<evidence type="ECO:0000256" key="21">
    <source>
        <dbReference type="ARBA" id="ARBA00047290"/>
    </source>
</evidence>
<sequence length="511" mass="57784">MSPPRLMSSRTDAPSRLVDCALRLLLVSAFVLCGSHAASVASPGRPRVVLILVDGVRWDYLSEPDLPGFGELAKTGVKAEYVVPIMPANSYPNWYTIVTGGKSRRCFLIRFILYDACREIRYSVSDPQVEKSTRDVVRNLFAGLYGEQHGFVQNYMYDDQYDDFFMMAPHPNASHPHWWNHAEPVWVTAEKNGLRTGMYWWDGCQVEIRGSKPTKCIPYRDYWQWPTVENDTKSALSEIVEKFKQNTLDFALVYYEAVDAVGHASGPDSMERREALKSADNVIKHLLDEARRQNIRDQLSLIVVSDHGMTDTRPGKFDLIDIEPHIDANDIHSMLDGGSFAMLRPHPDKIEKVYAKLKSLNIKGLNVFKKEELPELYHLKTTHLTQPIVLTADPGYQIKKLQETDKQVPRSNRIYNGNHGYDPMKLEDMRAIFLATGPGLKQGFQNEPVRMVDHYNVICRQLGIKPLENSGRLDIVQGMFVGGASGSSTAVSLSLLVVPNILLAARSYLYH</sequence>
<evidence type="ECO:0000256" key="29">
    <source>
        <dbReference type="ARBA" id="ARBA00048703"/>
    </source>
</evidence>
<proteinExistence type="inferred from homology"/>
<comment type="catalytic activity">
    <reaction evidence="24">
        <text>a 1-O-alkyl-sn-glycero-3-phosphocholine + H2O = a 1-O-alkyl-sn-glycerol + phosphocholine + H(+)</text>
        <dbReference type="Rhea" id="RHEA:36083"/>
        <dbReference type="ChEBI" id="CHEBI:15377"/>
        <dbReference type="ChEBI" id="CHEBI:15378"/>
        <dbReference type="ChEBI" id="CHEBI:15850"/>
        <dbReference type="ChEBI" id="CHEBI:30909"/>
        <dbReference type="ChEBI" id="CHEBI:295975"/>
    </reaction>
    <physiologicalReaction direction="left-to-right" evidence="24">
        <dbReference type="Rhea" id="RHEA:36084"/>
    </physiologicalReaction>
</comment>
<keyword evidence="9 32" id="KW-0732">Signal</keyword>
<dbReference type="CDD" id="cd16018">
    <property type="entry name" value="Enpp"/>
    <property type="match status" value="1"/>
</dbReference>
<comment type="cofactor">
    <cofactor evidence="1">
        <name>Zn(2+)</name>
        <dbReference type="ChEBI" id="CHEBI:29105"/>
    </cofactor>
</comment>
<keyword evidence="8" id="KW-0479">Metal-binding</keyword>
<evidence type="ECO:0000256" key="1">
    <source>
        <dbReference type="ARBA" id="ARBA00001947"/>
    </source>
</evidence>
<comment type="catalytic activity">
    <reaction evidence="23">
        <text>glycero-2-phosphocholine + H2O = phosphocholine + glycerol + H(+)</text>
        <dbReference type="Rhea" id="RHEA:61684"/>
        <dbReference type="ChEBI" id="CHEBI:15377"/>
        <dbReference type="ChEBI" id="CHEBI:15378"/>
        <dbReference type="ChEBI" id="CHEBI:17754"/>
        <dbReference type="ChEBI" id="CHEBI:144950"/>
        <dbReference type="ChEBI" id="CHEBI:295975"/>
    </reaction>
    <physiologicalReaction direction="left-to-right" evidence="23">
        <dbReference type="Rhea" id="RHEA:61685"/>
    </physiologicalReaction>
</comment>
<comment type="catalytic activity">
    <reaction evidence="26">
        <text>1-tetradecanoyl-sn-glycero-3-phosphocholine + H2O = 1-tetradecanoyl-sn-glycerol + phosphocholine + H(+)</text>
        <dbReference type="Rhea" id="RHEA:40999"/>
        <dbReference type="ChEBI" id="CHEBI:15377"/>
        <dbReference type="ChEBI" id="CHEBI:15378"/>
        <dbReference type="ChEBI" id="CHEBI:64489"/>
        <dbReference type="ChEBI" id="CHEBI:75536"/>
        <dbReference type="ChEBI" id="CHEBI:295975"/>
    </reaction>
    <physiologicalReaction direction="left-to-right" evidence="26">
        <dbReference type="Rhea" id="RHEA:41000"/>
    </physiologicalReaction>
</comment>